<dbReference type="RefSeq" id="WP_098037319.1">
    <property type="nucleotide sequence ID" value="NZ_CWGJ01000001.1"/>
</dbReference>
<keyword evidence="2" id="KW-1185">Reference proteome</keyword>
<sequence>MHFIEAYAEVQLEAEGRITETMPENMKKDEITKRVNGHLVDIFSETKQTAETTANGKTTATGAVQKGISHEAGNVGMSPLTIRKAITEGNLREKMYFPYKTTWDFTHAILKDYSLTEKVNQKLQDKGAGFEVNMAMLKEVVVENNLPPYYYTEYANSTRNDGLRAFVPQQEREKMIQEKNNPINSERRIDLSEREKRHAVGELSPSTTNMPEAMKQNYEKGEQEPVKWTPGSYWYRPTTNSEKTSPHEYLTATENISAPATAGISGTLDQILTMGLYFGMDSKAELEQGRLACLGWMVDAQDHSVNEIMTASKGFGLEYKMGADSYTQIYPQDENFVEKLKESQIKRGSDLPDHFLSQEWVEKKAAEMNSSKKVP</sequence>
<proteinExistence type="predicted"/>
<protein>
    <submittedName>
        <fullName evidence="1">Uncharacterized protein</fullName>
    </submittedName>
</protein>
<dbReference type="AlphaFoldDB" id="A0A0H5E2P0"/>
<dbReference type="EMBL" id="CWGJ01000001">
    <property type="protein sequence ID" value="CRX37465.1"/>
    <property type="molecule type" value="Genomic_DNA"/>
</dbReference>
<gene>
    <name evidence="1" type="ORF">ELAC_0103</name>
</gene>
<name>A0A0H5E2P0_9BACT</name>
<evidence type="ECO:0000313" key="2">
    <source>
        <dbReference type="Proteomes" id="UP000220251"/>
    </source>
</evidence>
<organism evidence="1 2">
    <name type="scientific">Estrella lausannensis</name>
    <dbReference type="NCBI Taxonomy" id="483423"/>
    <lineage>
        <taxon>Bacteria</taxon>
        <taxon>Pseudomonadati</taxon>
        <taxon>Chlamydiota</taxon>
        <taxon>Chlamydiia</taxon>
        <taxon>Parachlamydiales</taxon>
        <taxon>Candidatus Criblamydiaceae</taxon>
        <taxon>Estrella</taxon>
    </lineage>
</organism>
<accession>A0A0H5E2P0</accession>
<evidence type="ECO:0000313" key="1">
    <source>
        <dbReference type="EMBL" id="CRX37465.1"/>
    </source>
</evidence>
<dbReference type="Proteomes" id="UP000220251">
    <property type="component" value="Unassembled WGS sequence"/>
</dbReference>
<reference evidence="2" key="1">
    <citation type="submission" date="2015-06" db="EMBL/GenBank/DDBJ databases">
        <authorList>
            <person name="Bertelli C."/>
        </authorList>
    </citation>
    <scope>NUCLEOTIDE SEQUENCE [LARGE SCALE GENOMIC DNA]</scope>
    <source>
        <strain evidence="2">CRIB-30</strain>
    </source>
</reference>
<dbReference type="OrthoDB" id="292792at2"/>